<gene>
    <name evidence="2" type="ORF">HOLleu_03866</name>
</gene>
<organism evidence="2 3">
    <name type="scientific">Holothuria leucospilota</name>
    <name type="common">Black long sea cucumber</name>
    <name type="synonym">Mertensiothuria leucospilota</name>
    <dbReference type="NCBI Taxonomy" id="206669"/>
    <lineage>
        <taxon>Eukaryota</taxon>
        <taxon>Metazoa</taxon>
        <taxon>Echinodermata</taxon>
        <taxon>Eleutherozoa</taxon>
        <taxon>Echinozoa</taxon>
        <taxon>Holothuroidea</taxon>
        <taxon>Aspidochirotacea</taxon>
        <taxon>Aspidochirotida</taxon>
        <taxon>Holothuriidae</taxon>
        <taxon>Holothuria</taxon>
    </lineage>
</organism>
<accession>A0A9Q1CS64</accession>
<comment type="caution">
    <text evidence="2">The sequence shown here is derived from an EMBL/GenBank/DDBJ whole genome shotgun (WGS) entry which is preliminary data.</text>
</comment>
<reference evidence="2" key="1">
    <citation type="submission" date="2021-10" db="EMBL/GenBank/DDBJ databases">
        <title>Tropical sea cucumber genome reveals ecological adaptation and Cuvierian tubules defense mechanism.</title>
        <authorList>
            <person name="Chen T."/>
        </authorList>
    </citation>
    <scope>NUCLEOTIDE SEQUENCE</scope>
    <source>
        <strain evidence="2">Nanhai2018</strain>
        <tissue evidence="2">Muscle</tissue>
    </source>
</reference>
<sequence>MVRQETTSATTEKSHLLRSRERYEEDVSLEDPSSTGVKQSCLLNEFDQFYVNTNYASDIMYDLLEGVCGLEVHLAIASLMREGYFDLDTLNSRITSFDYGPIESKNKPSITFQNTWKK</sequence>
<evidence type="ECO:0000256" key="1">
    <source>
        <dbReference type="SAM" id="MobiDB-lite"/>
    </source>
</evidence>
<dbReference type="EMBL" id="JAIZAY010000001">
    <property type="protein sequence ID" value="KAJ8050602.1"/>
    <property type="molecule type" value="Genomic_DNA"/>
</dbReference>
<name>A0A9Q1CS64_HOLLE</name>
<evidence type="ECO:0000313" key="2">
    <source>
        <dbReference type="EMBL" id="KAJ8050602.1"/>
    </source>
</evidence>
<feature type="compositionally biased region" description="Polar residues" evidence="1">
    <location>
        <begin position="1"/>
        <end position="11"/>
    </location>
</feature>
<evidence type="ECO:0000313" key="3">
    <source>
        <dbReference type="Proteomes" id="UP001152320"/>
    </source>
</evidence>
<dbReference type="OrthoDB" id="7961282at2759"/>
<protein>
    <submittedName>
        <fullName evidence="2">Uncharacterized protein</fullName>
    </submittedName>
</protein>
<dbReference type="AlphaFoldDB" id="A0A9Q1CS64"/>
<feature type="compositionally biased region" description="Basic and acidic residues" evidence="1">
    <location>
        <begin position="12"/>
        <end position="25"/>
    </location>
</feature>
<feature type="region of interest" description="Disordered" evidence="1">
    <location>
        <begin position="1"/>
        <end position="36"/>
    </location>
</feature>
<dbReference type="Proteomes" id="UP001152320">
    <property type="component" value="Chromosome 1"/>
</dbReference>
<keyword evidence="3" id="KW-1185">Reference proteome</keyword>
<proteinExistence type="predicted"/>